<reference evidence="3 4" key="1">
    <citation type="submission" date="2018-06" db="EMBL/GenBank/DDBJ databases">
        <title>Genomic Encyclopedia of Type Strains, Phase III (KMG-III): the genomes of soil and plant-associated and newly described type strains.</title>
        <authorList>
            <person name="Whitman W."/>
        </authorList>
    </citation>
    <scope>NUCLEOTIDE SEQUENCE [LARGE SCALE GENOMIC DNA]</scope>
    <source>
        <strain evidence="3 4">CGMCC 4.7090</strain>
    </source>
</reference>
<feature type="transmembrane region" description="Helical" evidence="2">
    <location>
        <begin position="6"/>
        <end position="28"/>
    </location>
</feature>
<keyword evidence="2" id="KW-0812">Transmembrane</keyword>
<dbReference type="AlphaFoldDB" id="A0A327ZEF9"/>
<keyword evidence="2" id="KW-0472">Membrane</keyword>
<keyword evidence="2" id="KW-1133">Transmembrane helix</keyword>
<name>A0A327ZEF9_9ACTN</name>
<sequence length="245" mass="26812">MVEAFNLISAVISTVLAVVALYLSIVFYRMSTSEAQRSQKSADDIAASVQRLEALFSSLYSDTFSMMRETVTDMRAHAWPTEKSSNRAKEEERRDSEVLMSAQKDIVDSVSEISKRLGLAEGSLDALKAQVDPVVHEAIEKARRSIHQPAKDILVDILTNNGPTRAARLLSLYDDETGQSSGTNPELFRSGLLSGLKDGSIISSVGNSGFPKAGDILAIPEDQERMNLLLPKKSVPARSGRRKED</sequence>
<dbReference type="Proteomes" id="UP000249341">
    <property type="component" value="Unassembled WGS sequence"/>
</dbReference>
<evidence type="ECO:0000256" key="1">
    <source>
        <dbReference type="SAM" id="MobiDB-lite"/>
    </source>
</evidence>
<proteinExistence type="predicted"/>
<evidence type="ECO:0000256" key="2">
    <source>
        <dbReference type="SAM" id="Phobius"/>
    </source>
</evidence>
<protein>
    <submittedName>
        <fullName evidence="3">Uncharacterized protein</fullName>
    </submittedName>
</protein>
<keyword evidence="4" id="KW-1185">Reference proteome</keyword>
<comment type="caution">
    <text evidence="3">The sequence shown here is derived from an EMBL/GenBank/DDBJ whole genome shotgun (WGS) entry which is preliminary data.</text>
</comment>
<accession>A0A327ZEF9</accession>
<gene>
    <name evidence="3" type="ORF">B0I29_104268</name>
</gene>
<evidence type="ECO:0000313" key="3">
    <source>
        <dbReference type="EMBL" id="RAK39730.1"/>
    </source>
</evidence>
<feature type="region of interest" description="Disordered" evidence="1">
    <location>
        <begin position="77"/>
        <end position="97"/>
    </location>
</feature>
<feature type="compositionally biased region" description="Basic and acidic residues" evidence="1">
    <location>
        <begin position="84"/>
        <end position="97"/>
    </location>
</feature>
<organism evidence="3 4">
    <name type="scientific">Actinoplanes lutulentus</name>
    <dbReference type="NCBI Taxonomy" id="1287878"/>
    <lineage>
        <taxon>Bacteria</taxon>
        <taxon>Bacillati</taxon>
        <taxon>Actinomycetota</taxon>
        <taxon>Actinomycetes</taxon>
        <taxon>Micromonosporales</taxon>
        <taxon>Micromonosporaceae</taxon>
        <taxon>Actinoplanes</taxon>
    </lineage>
</organism>
<dbReference type="EMBL" id="QLMJ01000004">
    <property type="protein sequence ID" value="RAK39730.1"/>
    <property type="molecule type" value="Genomic_DNA"/>
</dbReference>
<evidence type="ECO:0000313" key="4">
    <source>
        <dbReference type="Proteomes" id="UP000249341"/>
    </source>
</evidence>